<organism evidence="1">
    <name type="scientific">Waddlia chondrophila 2032/99</name>
    <dbReference type="NCBI Taxonomy" id="765953"/>
    <lineage>
        <taxon>Bacteria</taxon>
        <taxon>Pseudomonadati</taxon>
        <taxon>Chlamydiota</taxon>
        <taxon>Chlamydiia</taxon>
        <taxon>Parachlamydiales</taxon>
        <taxon>Waddliaceae</taxon>
        <taxon>Waddlia</taxon>
    </lineage>
</organism>
<sequence length="31" mass="3664">MTFSFNRLGCFCFFSCLKKSLCYFQEWVGGN</sequence>
<gene>
    <name evidence="1" type="ORF">WCH_BM09240</name>
</gene>
<name>F8LC52_9BACT</name>
<dbReference type="EMBL" id="FR872647">
    <property type="protein sequence ID" value="CCB91066.1"/>
    <property type="molecule type" value="Genomic_DNA"/>
</dbReference>
<evidence type="ECO:0000313" key="1">
    <source>
        <dbReference type="EMBL" id="CCB91066.1"/>
    </source>
</evidence>
<proteinExistence type="predicted"/>
<reference evidence="1" key="1">
    <citation type="submission" date="2011-05" db="EMBL/GenBank/DDBJ databases">
        <title>Unity in variety -- the pan-genome of the Chlamydiae.</title>
        <authorList>
            <person name="Collingro A."/>
            <person name="Tischler P."/>
            <person name="Weinmaier T."/>
            <person name="Penz T."/>
            <person name="Heinz E."/>
            <person name="Brunham R.C."/>
            <person name="Read T.D."/>
            <person name="Bavoil P.M."/>
            <person name="Sachse K."/>
            <person name="Kahane S."/>
            <person name="Friedman M.G."/>
            <person name="Rattei T."/>
            <person name="Myers G.S.A."/>
            <person name="Horn M."/>
        </authorList>
    </citation>
    <scope>NUCLEOTIDE SEQUENCE</scope>
    <source>
        <strain evidence="1">2032/99</strain>
    </source>
</reference>
<accession>F8LC52</accession>
<dbReference type="AlphaFoldDB" id="F8LC52"/>
<protein>
    <submittedName>
        <fullName evidence="1">Uncharacterized protein</fullName>
    </submittedName>
</protein>